<dbReference type="Proteomes" id="UP001519654">
    <property type="component" value="Unassembled WGS sequence"/>
</dbReference>
<evidence type="ECO:0000313" key="1">
    <source>
        <dbReference type="EMBL" id="MBU2665312.1"/>
    </source>
</evidence>
<dbReference type="SUPFAM" id="SSF111069">
    <property type="entry name" value="Hypothetical protein yfbM"/>
    <property type="match status" value="1"/>
</dbReference>
<dbReference type="InterPro" id="IPR035944">
    <property type="entry name" value="YfbM-like_sf"/>
</dbReference>
<reference evidence="1 2" key="1">
    <citation type="submission" date="2021-06" db="EMBL/GenBank/DDBJ databases">
        <title>Actinoplanes lichenicola sp. nov., and Actinoplanes ovalisporus sp. nov., isolated from lichen in Thailand.</title>
        <authorList>
            <person name="Saeng-In P."/>
            <person name="Kanchanasin P."/>
            <person name="Yuki M."/>
            <person name="Kudo T."/>
            <person name="Ohkuma M."/>
            <person name="Phongsopitanun W."/>
            <person name="Tanasupawat S."/>
        </authorList>
    </citation>
    <scope>NUCLEOTIDE SEQUENCE [LARGE SCALE GENOMIC DNA]</scope>
    <source>
        <strain evidence="1 2">NBRC 110975</strain>
    </source>
</reference>
<dbReference type="InterPro" id="IPR015068">
    <property type="entry name" value="DUF1877"/>
</dbReference>
<evidence type="ECO:0000313" key="2">
    <source>
        <dbReference type="Proteomes" id="UP001519654"/>
    </source>
</evidence>
<proteinExistence type="predicted"/>
<dbReference type="EMBL" id="JAHKKG010000005">
    <property type="protein sequence ID" value="MBU2665312.1"/>
    <property type="molecule type" value="Genomic_DNA"/>
</dbReference>
<accession>A0ABS5YPC1</accession>
<keyword evidence="2" id="KW-1185">Reference proteome</keyword>
<comment type="caution">
    <text evidence="1">The sequence shown here is derived from an EMBL/GenBank/DDBJ whole genome shotgun (WGS) entry which is preliminary data.</text>
</comment>
<dbReference type="Gene3D" id="3.40.1760.10">
    <property type="entry name" value="YfbM-like super family"/>
    <property type="match status" value="1"/>
</dbReference>
<name>A0ABS5YPC1_9ACTN</name>
<dbReference type="RefSeq" id="WP_215788526.1">
    <property type="nucleotide sequence ID" value="NZ_JAHKKG010000005.1"/>
</dbReference>
<protein>
    <submittedName>
        <fullName evidence="1">YfbM family protein</fullName>
    </submittedName>
</protein>
<sequence length="165" mass="18978">MACRGMFYALTDEQEAALIATRDDSEVREFVEDVEMGDWEGDPLDCETDKAWDAIHRCLSDGTLGSGRRLSPLDMAVLGGDHHHEGEEYFVVHVRPAEVAQVAEALEKVDRTWMRRRYDRIDPEDYQGVLSDEDFDYTWYWFGKVRDFYGKAAAANRAVIFTVDQ</sequence>
<gene>
    <name evidence="1" type="ORF">KOI35_17545</name>
</gene>
<dbReference type="Pfam" id="PF08974">
    <property type="entry name" value="DUF1877"/>
    <property type="match status" value="1"/>
</dbReference>
<organism evidence="1 2">
    <name type="scientific">Paractinoplanes bogorensis</name>
    <dbReference type="NCBI Taxonomy" id="1610840"/>
    <lineage>
        <taxon>Bacteria</taxon>
        <taxon>Bacillati</taxon>
        <taxon>Actinomycetota</taxon>
        <taxon>Actinomycetes</taxon>
        <taxon>Micromonosporales</taxon>
        <taxon>Micromonosporaceae</taxon>
        <taxon>Paractinoplanes</taxon>
    </lineage>
</organism>